<accession>A0A366Y3J0</accession>
<comment type="caution">
    <text evidence="1">The sequence shown here is derived from an EMBL/GenBank/DDBJ whole genome shotgun (WGS) entry which is preliminary data.</text>
</comment>
<protein>
    <submittedName>
        <fullName evidence="1">Uncharacterized protein</fullName>
    </submittedName>
</protein>
<keyword evidence="2" id="KW-1185">Reference proteome</keyword>
<proteinExistence type="predicted"/>
<dbReference type="Proteomes" id="UP000253314">
    <property type="component" value="Unassembled WGS sequence"/>
</dbReference>
<dbReference type="RefSeq" id="WP_113804451.1">
    <property type="nucleotide sequence ID" value="NZ_QOCW01000002.1"/>
</dbReference>
<dbReference type="EMBL" id="QOCW01000002">
    <property type="protein sequence ID" value="RBW70973.1"/>
    <property type="molecule type" value="Genomic_DNA"/>
</dbReference>
<organism evidence="1 2">
    <name type="scientific">Bacillus taeanensis</name>
    <dbReference type="NCBI Taxonomy" id="273032"/>
    <lineage>
        <taxon>Bacteria</taxon>
        <taxon>Bacillati</taxon>
        <taxon>Bacillota</taxon>
        <taxon>Bacilli</taxon>
        <taxon>Bacillales</taxon>
        <taxon>Bacillaceae</taxon>
        <taxon>Bacillus</taxon>
    </lineage>
</organism>
<dbReference type="AlphaFoldDB" id="A0A366Y3J0"/>
<dbReference type="OrthoDB" id="2866001at2"/>
<evidence type="ECO:0000313" key="1">
    <source>
        <dbReference type="EMBL" id="RBW70973.1"/>
    </source>
</evidence>
<name>A0A366Y3J0_9BACI</name>
<reference evidence="1 2" key="1">
    <citation type="submission" date="2018-07" db="EMBL/GenBank/DDBJ databases">
        <title>Lottiidibacillus patelloidae gen. nov., sp. nov., isolated from the intestinal tract of a marine limpet and the reclassification of B. taeanensis BH030017T, B. algicola KMM 3737T and B. hwajinpoensis SW-72T as genus Lottiidibacillus.</title>
        <authorList>
            <person name="Liu R."/>
            <person name="Huang Z."/>
        </authorList>
    </citation>
    <scope>NUCLEOTIDE SEQUENCE [LARGE SCALE GENOMIC DNA]</scope>
    <source>
        <strain evidence="1 2">BH030017</strain>
    </source>
</reference>
<sequence>MEKYIVLTNKAAYQTRVDGDGLMPVETYNFYFFDEVKAKYTIAKVLDDNIKIKLYENYEGKDYINEIRVKFFETFPTIEAARDELSEIVAASGSNPDSAHTKLVQVP</sequence>
<gene>
    <name evidence="1" type="ORF">DS031_02975</name>
</gene>
<evidence type="ECO:0000313" key="2">
    <source>
        <dbReference type="Proteomes" id="UP000253314"/>
    </source>
</evidence>